<keyword evidence="3" id="KW-1185">Reference proteome</keyword>
<sequence length="103" mass="11455">MPPKKTVPKMSDRVDALEGQMGEVQATLQSLAVQMQQQSAMLAQQMQQSAAIAQQMQQQNEVLSSLSRQIGQRNTDHVTESVRSVENQPHEESRLSGKKVKLP</sequence>
<protein>
    <submittedName>
        <fullName evidence="2">Uncharacterized protein</fullName>
    </submittedName>
</protein>
<feature type="non-terminal residue" evidence="2">
    <location>
        <position position="103"/>
    </location>
</feature>
<comment type="caution">
    <text evidence="2">The sequence shown here is derived from an EMBL/GenBank/DDBJ whole genome shotgun (WGS) entry which is preliminary data.</text>
</comment>
<name>A0A392RK14_9FABA</name>
<evidence type="ECO:0000313" key="2">
    <source>
        <dbReference type="EMBL" id="MCI36110.1"/>
    </source>
</evidence>
<reference evidence="2 3" key="1">
    <citation type="journal article" date="2018" name="Front. Plant Sci.">
        <title>Red Clover (Trifolium pratense) and Zigzag Clover (T. medium) - A Picture of Genomic Similarities and Differences.</title>
        <authorList>
            <person name="Dluhosova J."/>
            <person name="Istvanek J."/>
            <person name="Nedelnik J."/>
            <person name="Repkova J."/>
        </authorList>
    </citation>
    <scope>NUCLEOTIDE SEQUENCE [LARGE SCALE GENOMIC DNA]</scope>
    <source>
        <strain evidence="3">cv. 10/8</strain>
        <tissue evidence="2">Leaf</tissue>
    </source>
</reference>
<evidence type="ECO:0000256" key="1">
    <source>
        <dbReference type="SAM" id="MobiDB-lite"/>
    </source>
</evidence>
<dbReference type="EMBL" id="LXQA010230530">
    <property type="protein sequence ID" value="MCI36110.1"/>
    <property type="molecule type" value="Genomic_DNA"/>
</dbReference>
<organism evidence="2 3">
    <name type="scientific">Trifolium medium</name>
    <dbReference type="NCBI Taxonomy" id="97028"/>
    <lineage>
        <taxon>Eukaryota</taxon>
        <taxon>Viridiplantae</taxon>
        <taxon>Streptophyta</taxon>
        <taxon>Embryophyta</taxon>
        <taxon>Tracheophyta</taxon>
        <taxon>Spermatophyta</taxon>
        <taxon>Magnoliopsida</taxon>
        <taxon>eudicotyledons</taxon>
        <taxon>Gunneridae</taxon>
        <taxon>Pentapetalae</taxon>
        <taxon>rosids</taxon>
        <taxon>fabids</taxon>
        <taxon>Fabales</taxon>
        <taxon>Fabaceae</taxon>
        <taxon>Papilionoideae</taxon>
        <taxon>50 kb inversion clade</taxon>
        <taxon>NPAAA clade</taxon>
        <taxon>Hologalegina</taxon>
        <taxon>IRL clade</taxon>
        <taxon>Trifolieae</taxon>
        <taxon>Trifolium</taxon>
    </lineage>
</organism>
<evidence type="ECO:0000313" key="3">
    <source>
        <dbReference type="Proteomes" id="UP000265520"/>
    </source>
</evidence>
<feature type="compositionally biased region" description="Polar residues" evidence="1">
    <location>
        <begin position="60"/>
        <end position="73"/>
    </location>
</feature>
<accession>A0A392RK14</accession>
<dbReference type="Proteomes" id="UP000265520">
    <property type="component" value="Unassembled WGS sequence"/>
</dbReference>
<feature type="region of interest" description="Disordered" evidence="1">
    <location>
        <begin position="54"/>
        <end position="103"/>
    </location>
</feature>
<proteinExistence type="predicted"/>
<dbReference type="AlphaFoldDB" id="A0A392RK14"/>